<dbReference type="EMBL" id="CASHTH010003999">
    <property type="protein sequence ID" value="CAI8052292.1"/>
    <property type="molecule type" value="Genomic_DNA"/>
</dbReference>
<evidence type="ECO:0000313" key="1">
    <source>
        <dbReference type="EMBL" id="CAI8052292.1"/>
    </source>
</evidence>
<gene>
    <name evidence="1" type="ORF">GBAR_LOCUS28603</name>
</gene>
<sequence>MEKPHSTSYAVNARQRCFSSKESMTATCVDRRFADRVPVKSRKLHWE</sequence>
<accession>A0AA35TQS5</accession>
<evidence type="ECO:0000313" key="2">
    <source>
        <dbReference type="Proteomes" id="UP001174909"/>
    </source>
</evidence>
<proteinExistence type="predicted"/>
<name>A0AA35TQS5_GEOBA</name>
<reference evidence="1" key="1">
    <citation type="submission" date="2023-03" db="EMBL/GenBank/DDBJ databases">
        <authorList>
            <person name="Steffen K."/>
            <person name="Cardenas P."/>
        </authorList>
    </citation>
    <scope>NUCLEOTIDE SEQUENCE</scope>
</reference>
<dbReference type="AlphaFoldDB" id="A0AA35TQS5"/>
<organism evidence="1 2">
    <name type="scientific">Geodia barretti</name>
    <name type="common">Barrett's horny sponge</name>
    <dbReference type="NCBI Taxonomy" id="519541"/>
    <lineage>
        <taxon>Eukaryota</taxon>
        <taxon>Metazoa</taxon>
        <taxon>Porifera</taxon>
        <taxon>Demospongiae</taxon>
        <taxon>Heteroscleromorpha</taxon>
        <taxon>Tetractinellida</taxon>
        <taxon>Astrophorina</taxon>
        <taxon>Geodiidae</taxon>
        <taxon>Geodia</taxon>
    </lineage>
</organism>
<dbReference type="Proteomes" id="UP001174909">
    <property type="component" value="Unassembled WGS sequence"/>
</dbReference>
<protein>
    <submittedName>
        <fullName evidence="1">Uncharacterized protein</fullName>
    </submittedName>
</protein>
<comment type="caution">
    <text evidence="1">The sequence shown here is derived from an EMBL/GenBank/DDBJ whole genome shotgun (WGS) entry which is preliminary data.</text>
</comment>
<keyword evidence="2" id="KW-1185">Reference proteome</keyword>